<proteinExistence type="predicted"/>
<keyword evidence="2" id="KW-0812">Transmembrane</keyword>
<comment type="caution">
    <text evidence="6">The sequence shown here is derived from an EMBL/GenBank/DDBJ whole genome shotgun (WGS) entry which is preliminary data.</text>
</comment>
<dbReference type="InterPro" id="IPR006260">
    <property type="entry name" value="TonB/TolA_C"/>
</dbReference>
<keyword evidence="4" id="KW-0472">Membrane</keyword>
<dbReference type="AlphaFoldDB" id="A0A7V0Z4Z6"/>
<evidence type="ECO:0000256" key="4">
    <source>
        <dbReference type="ARBA" id="ARBA00023136"/>
    </source>
</evidence>
<organism evidence="6">
    <name type="scientific">candidate division WOR-3 bacterium</name>
    <dbReference type="NCBI Taxonomy" id="2052148"/>
    <lineage>
        <taxon>Bacteria</taxon>
        <taxon>Bacteria division WOR-3</taxon>
    </lineage>
</organism>
<evidence type="ECO:0000256" key="2">
    <source>
        <dbReference type="ARBA" id="ARBA00022692"/>
    </source>
</evidence>
<accession>A0A7V0Z4Z6</accession>
<feature type="domain" description="TonB C-terminal" evidence="5">
    <location>
        <begin position="88"/>
        <end position="178"/>
    </location>
</feature>
<evidence type="ECO:0000256" key="3">
    <source>
        <dbReference type="ARBA" id="ARBA00022989"/>
    </source>
</evidence>
<dbReference type="Pfam" id="PF03544">
    <property type="entry name" value="TonB_C"/>
    <property type="match status" value="1"/>
</dbReference>
<dbReference type="Gene3D" id="3.30.1150.10">
    <property type="match status" value="1"/>
</dbReference>
<reference evidence="6" key="1">
    <citation type="journal article" date="2020" name="mSystems">
        <title>Genome- and Community-Level Interaction Insights into Carbon Utilization and Element Cycling Functions of Hydrothermarchaeota in Hydrothermal Sediment.</title>
        <authorList>
            <person name="Zhou Z."/>
            <person name="Liu Y."/>
            <person name="Xu W."/>
            <person name="Pan J."/>
            <person name="Luo Z.H."/>
            <person name="Li M."/>
        </authorList>
    </citation>
    <scope>NUCLEOTIDE SEQUENCE [LARGE SCALE GENOMIC DNA]</scope>
    <source>
        <strain evidence="6">SpSt-258</strain>
    </source>
</reference>
<dbReference type="NCBIfam" id="TIGR01352">
    <property type="entry name" value="tonB_Cterm"/>
    <property type="match status" value="1"/>
</dbReference>
<dbReference type="PROSITE" id="PS52015">
    <property type="entry name" value="TONB_CTD"/>
    <property type="match status" value="1"/>
</dbReference>
<keyword evidence="3" id="KW-1133">Transmembrane helix</keyword>
<dbReference type="GO" id="GO:0016020">
    <property type="term" value="C:membrane"/>
    <property type="evidence" value="ECO:0007669"/>
    <property type="project" value="UniProtKB-SubCell"/>
</dbReference>
<dbReference type="InterPro" id="IPR037682">
    <property type="entry name" value="TonB_C"/>
</dbReference>
<name>A0A7V0Z4Z6_UNCW3</name>
<evidence type="ECO:0000259" key="5">
    <source>
        <dbReference type="PROSITE" id="PS52015"/>
    </source>
</evidence>
<evidence type="ECO:0000313" key="6">
    <source>
        <dbReference type="EMBL" id="HDY58614.1"/>
    </source>
</evidence>
<dbReference type="SUPFAM" id="SSF74653">
    <property type="entry name" value="TolA/TonB C-terminal domain"/>
    <property type="match status" value="1"/>
</dbReference>
<dbReference type="EMBL" id="DSKY01000010">
    <property type="protein sequence ID" value="HDY58614.1"/>
    <property type="molecule type" value="Genomic_DNA"/>
</dbReference>
<sequence>MVFTDYSSAGDTIKILFGVNGKWNAVTKGNADCSYMLPALLKVNDYLTIYIKEDKTWEYVQPETLPQEYHSKSITIYPEKYKSMSYDEIEVKPQLIYAPTPVYPENLRRNNIERTCNISMLVETDGIVIACKILESSGYSEFDFSALCAGLKHKFTPAVQNNRPVRVLINRIIIFRLM</sequence>
<protein>
    <submittedName>
        <fullName evidence="6">Energy transducer TonB</fullName>
    </submittedName>
</protein>
<gene>
    <name evidence="6" type="ORF">ENP86_03560</name>
</gene>
<evidence type="ECO:0000256" key="1">
    <source>
        <dbReference type="ARBA" id="ARBA00004167"/>
    </source>
</evidence>
<dbReference type="GO" id="GO:0055085">
    <property type="term" value="P:transmembrane transport"/>
    <property type="evidence" value="ECO:0007669"/>
    <property type="project" value="InterPro"/>
</dbReference>
<comment type="subcellular location">
    <subcellularLocation>
        <location evidence="1">Membrane</location>
        <topology evidence="1">Single-pass membrane protein</topology>
    </subcellularLocation>
</comment>